<evidence type="ECO:0000256" key="8">
    <source>
        <dbReference type="ARBA" id="ARBA00023304"/>
    </source>
</evidence>
<evidence type="ECO:0000256" key="6">
    <source>
        <dbReference type="ARBA" id="ARBA00022679"/>
    </source>
</evidence>
<dbReference type="InterPro" id="IPR005786">
    <property type="entry name" value="B_amino_transII"/>
</dbReference>
<dbReference type="GO" id="GO:0004084">
    <property type="term" value="F:branched-chain-amino-acid transaminase activity"/>
    <property type="evidence" value="ECO:0007669"/>
    <property type="project" value="UniProtKB-EC"/>
</dbReference>
<evidence type="ECO:0000313" key="10">
    <source>
        <dbReference type="EMBL" id="KAK3265885.1"/>
    </source>
</evidence>
<dbReference type="InterPro" id="IPR036038">
    <property type="entry name" value="Aminotransferase-like"/>
</dbReference>
<comment type="similarity">
    <text evidence="2">Belongs to the class-IV pyridoxal-phosphate-dependent aminotransferase family.</text>
</comment>
<evidence type="ECO:0000256" key="9">
    <source>
        <dbReference type="SAM" id="MobiDB-lite"/>
    </source>
</evidence>
<evidence type="ECO:0000313" key="11">
    <source>
        <dbReference type="Proteomes" id="UP001190700"/>
    </source>
</evidence>
<keyword evidence="8" id="KW-0100">Branched-chain amino acid biosynthesis</keyword>
<keyword evidence="4" id="KW-0032">Aminotransferase</keyword>
<protein>
    <recommendedName>
        <fullName evidence="3">branched-chain-amino-acid transaminase</fullName>
        <ecNumber evidence="3">2.6.1.42</ecNumber>
    </recommendedName>
</protein>
<evidence type="ECO:0000256" key="4">
    <source>
        <dbReference type="ARBA" id="ARBA00022576"/>
    </source>
</evidence>
<reference evidence="10 11" key="1">
    <citation type="journal article" date="2015" name="Genome Biol. Evol.">
        <title>Comparative Genomics of a Bacterivorous Green Alga Reveals Evolutionary Causalities and Consequences of Phago-Mixotrophic Mode of Nutrition.</title>
        <authorList>
            <person name="Burns J.A."/>
            <person name="Paasch A."/>
            <person name="Narechania A."/>
            <person name="Kim E."/>
        </authorList>
    </citation>
    <scope>NUCLEOTIDE SEQUENCE [LARGE SCALE GENOMIC DNA]</scope>
    <source>
        <strain evidence="10 11">PLY_AMNH</strain>
    </source>
</reference>
<evidence type="ECO:0000256" key="5">
    <source>
        <dbReference type="ARBA" id="ARBA00022605"/>
    </source>
</evidence>
<dbReference type="FunFam" id="3.30.470.10:FF:000002">
    <property type="entry name" value="Branched-chain-amino-acid aminotransferase"/>
    <property type="match status" value="1"/>
</dbReference>
<dbReference type="PANTHER" id="PTHR11825:SF44">
    <property type="entry name" value="BRANCHED-CHAIN-AMINO-ACID AMINOTRANSFERASE"/>
    <property type="match status" value="1"/>
</dbReference>
<keyword evidence="7" id="KW-0663">Pyridoxal phosphate</keyword>
<proteinExistence type="inferred from homology"/>
<evidence type="ECO:0000256" key="7">
    <source>
        <dbReference type="ARBA" id="ARBA00022898"/>
    </source>
</evidence>
<dbReference type="Gene3D" id="3.30.470.10">
    <property type="match status" value="1"/>
</dbReference>
<accession>A0AAE0FU51</accession>
<dbReference type="SUPFAM" id="SSF56752">
    <property type="entry name" value="D-aminoacid aminotransferase-like PLP-dependent enzymes"/>
    <property type="match status" value="1"/>
</dbReference>
<keyword evidence="5" id="KW-0028">Amino-acid biosynthesis</keyword>
<evidence type="ECO:0000256" key="1">
    <source>
        <dbReference type="ARBA" id="ARBA00001933"/>
    </source>
</evidence>
<keyword evidence="6" id="KW-0808">Transferase</keyword>
<name>A0AAE0FU51_9CHLO</name>
<organism evidence="10 11">
    <name type="scientific">Cymbomonas tetramitiformis</name>
    <dbReference type="NCBI Taxonomy" id="36881"/>
    <lineage>
        <taxon>Eukaryota</taxon>
        <taxon>Viridiplantae</taxon>
        <taxon>Chlorophyta</taxon>
        <taxon>Pyramimonadophyceae</taxon>
        <taxon>Pyramimonadales</taxon>
        <taxon>Pyramimonadaceae</taxon>
        <taxon>Cymbomonas</taxon>
    </lineage>
</organism>
<dbReference type="GO" id="GO:0009082">
    <property type="term" value="P:branched-chain amino acid biosynthetic process"/>
    <property type="evidence" value="ECO:0007669"/>
    <property type="project" value="UniProtKB-KW"/>
</dbReference>
<comment type="caution">
    <text evidence="10">The sequence shown here is derived from an EMBL/GenBank/DDBJ whole genome shotgun (WGS) entry which is preliminary data.</text>
</comment>
<dbReference type="EMBL" id="LGRX02013620">
    <property type="protein sequence ID" value="KAK3265885.1"/>
    <property type="molecule type" value="Genomic_DNA"/>
</dbReference>
<dbReference type="Proteomes" id="UP001190700">
    <property type="component" value="Unassembled WGS sequence"/>
</dbReference>
<feature type="region of interest" description="Disordered" evidence="9">
    <location>
        <begin position="196"/>
        <end position="220"/>
    </location>
</feature>
<dbReference type="InterPro" id="IPR043131">
    <property type="entry name" value="BCAT-like_N"/>
</dbReference>
<comment type="cofactor">
    <cofactor evidence="1">
        <name>pyridoxal 5'-phosphate</name>
        <dbReference type="ChEBI" id="CHEBI:597326"/>
    </cofactor>
</comment>
<keyword evidence="11" id="KW-1185">Reference proteome</keyword>
<dbReference type="GO" id="GO:0008652">
    <property type="term" value="P:amino acid biosynthetic process"/>
    <property type="evidence" value="ECO:0007669"/>
    <property type="project" value="UniProtKB-KW"/>
</dbReference>
<dbReference type="EC" id="2.6.1.42" evidence="3"/>
<dbReference type="AlphaFoldDB" id="A0AAE0FU51"/>
<evidence type="ECO:0000256" key="3">
    <source>
        <dbReference type="ARBA" id="ARBA00013053"/>
    </source>
</evidence>
<feature type="non-terminal residue" evidence="10">
    <location>
        <position position="1"/>
    </location>
</feature>
<gene>
    <name evidence="10" type="ORF">CYMTET_25462</name>
</gene>
<evidence type="ECO:0000256" key="2">
    <source>
        <dbReference type="ARBA" id="ARBA00009320"/>
    </source>
</evidence>
<sequence>NLSVRTTEAPNKLPPLEDLAFGKLFSDHMFIVEWSAKHGWDQPAIKTVEPLPLHPGAQVLHYGLECFEGMKAYIGVDDSIRLFRPEMNMARLGRSAARMNLPDFDQDQVLHCLKELLKVDRAWIPKKEGYSLYLRPTVIATTPYLGVGPPSNAMLYVITSPVGPYFPSGLVPISLFLDESNVRAWPGGVGDAKVTLAGKNKPMSPTSSGARPRPTHKSSPILPLLQRFCS</sequence>
<dbReference type="PANTHER" id="PTHR11825">
    <property type="entry name" value="SUBGROUP IIII AMINOTRANSFERASE"/>
    <property type="match status" value="1"/>
</dbReference>